<dbReference type="FunFam" id="3.40.50.300:FF:000412">
    <property type="entry name" value="ADP-ribosylation factor 1"/>
    <property type="match status" value="1"/>
</dbReference>
<dbReference type="GO" id="GO:0046872">
    <property type="term" value="F:metal ion binding"/>
    <property type="evidence" value="ECO:0007669"/>
    <property type="project" value="UniProtKB-KW"/>
</dbReference>
<feature type="binding site" evidence="5">
    <location>
        <position position="50"/>
    </location>
    <ligand>
        <name>Mg(2+)</name>
        <dbReference type="ChEBI" id="CHEBI:18420"/>
    </ligand>
</feature>
<dbReference type="GeneID" id="20086913"/>
<evidence type="ECO:0008006" key="8">
    <source>
        <dbReference type="Google" id="ProtNLM"/>
    </source>
</evidence>
<evidence type="ECO:0000256" key="6">
    <source>
        <dbReference type="RuleBase" id="RU003925"/>
    </source>
</evidence>
<sequence length="180" mass="20677">MGNLVVAMKAALDDLGTKQRRVLLLGLDAAGKTTILYQLKLHEAVHTIPTVGLNVEKFQYKNIRFTAWDMGGQDKLRPLWRHYHQDTDAVIFVVDSTDKRRLREATEELHRMLSEHDLRHTKLLLYMNKVDLPNAMTAVEVVEKMKLANLCQVHWFIQACSAVHNVGLDEGLDWLRHVLS</sequence>
<feature type="binding site" evidence="5">
    <location>
        <position position="33"/>
    </location>
    <ligand>
        <name>Mg(2+)</name>
        <dbReference type="ChEBI" id="CHEBI:18420"/>
    </ligand>
</feature>
<dbReference type="InterPro" id="IPR027417">
    <property type="entry name" value="P-loop_NTPase"/>
</dbReference>
<dbReference type="OrthoDB" id="46257at2759"/>
<evidence type="ECO:0000256" key="1">
    <source>
        <dbReference type="ARBA" id="ARBA00010290"/>
    </source>
</evidence>
<dbReference type="VEuPathDB" id="FungiDB:H310_09863"/>
<dbReference type="InterPro" id="IPR005225">
    <property type="entry name" value="Small_GTP-bd"/>
</dbReference>
<dbReference type="eggNOG" id="KOG0070">
    <property type="taxonomic scope" value="Eukaryota"/>
</dbReference>
<dbReference type="STRING" id="157072.A0A024TTS2"/>
<dbReference type="RefSeq" id="XP_008874277.1">
    <property type="nucleotide sequence ID" value="XM_008876055.1"/>
</dbReference>
<dbReference type="PROSITE" id="PS51417">
    <property type="entry name" value="ARF"/>
    <property type="match status" value="1"/>
</dbReference>
<dbReference type="GO" id="GO:0005525">
    <property type="term" value="F:GTP binding"/>
    <property type="evidence" value="ECO:0007669"/>
    <property type="project" value="UniProtKB-KW"/>
</dbReference>
<keyword evidence="3 4" id="KW-0342">GTP-binding</keyword>
<dbReference type="InterPro" id="IPR024156">
    <property type="entry name" value="Small_GTPase_ARF"/>
</dbReference>
<dbReference type="PRINTS" id="PR00328">
    <property type="entry name" value="SAR1GTPBP"/>
</dbReference>
<feature type="binding site" evidence="4">
    <location>
        <position position="72"/>
    </location>
    <ligand>
        <name>GTP</name>
        <dbReference type="ChEBI" id="CHEBI:37565"/>
    </ligand>
</feature>
<dbReference type="GO" id="GO:0003924">
    <property type="term" value="F:GTPase activity"/>
    <property type="evidence" value="ECO:0007669"/>
    <property type="project" value="InterPro"/>
</dbReference>
<keyword evidence="2 4" id="KW-0547">Nucleotide-binding</keyword>
<comment type="similarity">
    <text evidence="1 6">Belongs to the small GTPase superfamily. Arf family.</text>
</comment>
<dbReference type="Gene3D" id="3.40.50.300">
    <property type="entry name" value="P-loop containing nucleotide triphosphate hydrolases"/>
    <property type="match status" value="1"/>
</dbReference>
<evidence type="ECO:0000256" key="4">
    <source>
        <dbReference type="PIRSR" id="PIRSR606689-1"/>
    </source>
</evidence>
<dbReference type="CDD" id="cd00878">
    <property type="entry name" value="Arf_Arl"/>
    <property type="match status" value="1"/>
</dbReference>
<dbReference type="NCBIfam" id="TIGR00231">
    <property type="entry name" value="small_GTP"/>
    <property type="match status" value="1"/>
</dbReference>
<evidence type="ECO:0000256" key="5">
    <source>
        <dbReference type="PIRSR" id="PIRSR606689-2"/>
    </source>
</evidence>
<dbReference type="PANTHER" id="PTHR11711">
    <property type="entry name" value="ADP RIBOSYLATION FACTOR-RELATED"/>
    <property type="match status" value="1"/>
</dbReference>
<accession>A0A024TTS2</accession>
<dbReference type="EMBL" id="KI913974">
    <property type="protein sequence ID" value="ETV97031.1"/>
    <property type="molecule type" value="Genomic_DNA"/>
</dbReference>
<dbReference type="GO" id="GO:0030010">
    <property type="term" value="P:establishment of cell polarity"/>
    <property type="evidence" value="ECO:0007669"/>
    <property type="project" value="UniProtKB-ARBA"/>
</dbReference>
<evidence type="ECO:0000256" key="2">
    <source>
        <dbReference type="ARBA" id="ARBA00022741"/>
    </source>
</evidence>
<name>A0A024TTS2_9STRA</name>
<dbReference type="Pfam" id="PF00025">
    <property type="entry name" value="Arf"/>
    <property type="match status" value="1"/>
</dbReference>
<dbReference type="SUPFAM" id="SSF52540">
    <property type="entry name" value="P-loop containing nucleoside triphosphate hydrolases"/>
    <property type="match status" value="1"/>
</dbReference>
<dbReference type="SMART" id="SM00177">
    <property type="entry name" value="ARF"/>
    <property type="match status" value="1"/>
</dbReference>
<evidence type="ECO:0000256" key="3">
    <source>
        <dbReference type="ARBA" id="ARBA00023134"/>
    </source>
</evidence>
<organism evidence="7">
    <name type="scientific">Aphanomyces invadans</name>
    <dbReference type="NCBI Taxonomy" id="157072"/>
    <lineage>
        <taxon>Eukaryota</taxon>
        <taxon>Sar</taxon>
        <taxon>Stramenopiles</taxon>
        <taxon>Oomycota</taxon>
        <taxon>Saprolegniomycetes</taxon>
        <taxon>Saprolegniales</taxon>
        <taxon>Verrucalvaceae</taxon>
        <taxon>Aphanomyces</taxon>
    </lineage>
</organism>
<reference evidence="7" key="1">
    <citation type="submission" date="2013-12" db="EMBL/GenBank/DDBJ databases">
        <title>The Genome Sequence of Aphanomyces invadans NJM9701.</title>
        <authorList>
            <consortium name="The Broad Institute Genomics Platform"/>
            <person name="Russ C."/>
            <person name="Tyler B."/>
            <person name="van West P."/>
            <person name="Dieguez-Uribeondo J."/>
            <person name="Young S.K."/>
            <person name="Zeng Q."/>
            <person name="Gargeya S."/>
            <person name="Fitzgerald M."/>
            <person name="Abouelleil A."/>
            <person name="Alvarado L."/>
            <person name="Chapman S.B."/>
            <person name="Gainer-Dewar J."/>
            <person name="Goldberg J."/>
            <person name="Griggs A."/>
            <person name="Gujja S."/>
            <person name="Hansen M."/>
            <person name="Howarth C."/>
            <person name="Imamovic A."/>
            <person name="Ireland A."/>
            <person name="Larimer J."/>
            <person name="McCowan C."/>
            <person name="Murphy C."/>
            <person name="Pearson M."/>
            <person name="Poon T.W."/>
            <person name="Priest M."/>
            <person name="Roberts A."/>
            <person name="Saif S."/>
            <person name="Shea T."/>
            <person name="Sykes S."/>
            <person name="Wortman J."/>
            <person name="Nusbaum C."/>
            <person name="Birren B."/>
        </authorList>
    </citation>
    <scope>NUCLEOTIDE SEQUENCE [LARGE SCALE GENOMIC DNA]</scope>
    <source>
        <strain evidence="7">NJM9701</strain>
    </source>
</reference>
<keyword evidence="5" id="KW-0479">Metal-binding</keyword>
<evidence type="ECO:0000313" key="7">
    <source>
        <dbReference type="EMBL" id="ETV97031.1"/>
    </source>
</evidence>
<keyword evidence="5" id="KW-0460">Magnesium</keyword>
<dbReference type="SMART" id="SM00178">
    <property type="entry name" value="SAR"/>
    <property type="match status" value="1"/>
</dbReference>
<feature type="binding site" evidence="4">
    <location>
        <begin position="128"/>
        <end position="131"/>
    </location>
    <ligand>
        <name>GTP</name>
        <dbReference type="ChEBI" id="CHEBI:37565"/>
    </ligand>
</feature>
<dbReference type="InterPro" id="IPR006689">
    <property type="entry name" value="Small_GTPase_ARF/SAR"/>
</dbReference>
<protein>
    <recommendedName>
        <fullName evidence="8">ADP-ribosylation factor</fullName>
    </recommendedName>
</protein>
<gene>
    <name evidence="7" type="ORF">H310_09863</name>
</gene>
<proteinExistence type="inferred from homology"/>
<dbReference type="AlphaFoldDB" id="A0A024TTS2"/>
<feature type="binding site" evidence="4">
    <location>
        <begin position="26"/>
        <end position="33"/>
    </location>
    <ligand>
        <name>GTP</name>
        <dbReference type="ChEBI" id="CHEBI:37565"/>
    </ligand>
</feature>